<dbReference type="GO" id="GO:0003735">
    <property type="term" value="F:structural constituent of ribosome"/>
    <property type="evidence" value="ECO:0007669"/>
    <property type="project" value="InterPro"/>
</dbReference>
<protein>
    <recommendedName>
        <fullName evidence="2">Large ribosomal subunit protein bL12 C-terminal domain-containing protein</fullName>
    </recommendedName>
</protein>
<keyword evidence="1" id="KW-1133">Transmembrane helix</keyword>
<feature type="domain" description="Large ribosomal subunit protein bL12 C-terminal" evidence="2">
    <location>
        <begin position="80"/>
        <end position="107"/>
    </location>
</feature>
<dbReference type="InterPro" id="IPR013823">
    <property type="entry name" value="Ribosomal_bL12_C"/>
</dbReference>
<dbReference type="Proteomes" id="UP000641588">
    <property type="component" value="Unassembled WGS sequence"/>
</dbReference>
<dbReference type="Pfam" id="PF00542">
    <property type="entry name" value="Ribosomal_L12"/>
    <property type="match status" value="1"/>
</dbReference>
<keyword evidence="1" id="KW-0472">Membrane</keyword>
<reference evidence="3" key="1">
    <citation type="submission" date="2019-10" db="EMBL/GenBank/DDBJ databases">
        <title>Description of Paenibacillus glebae sp. nov.</title>
        <authorList>
            <person name="Carlier A."/>
            <person name="Qi S."/>
        </authorList>
    </citation>
    <scope>NUCLEOTIDE SEQUENCE</scope>
    <source>
        <strain evidence="3">LMG 31456</strain>
    </source>
</reference>
<evidence type="ECO:0000313" key="4">
    <source>
        <dbReference type="Proteomes" id="UP000641588"/>
    </source>
</evidence>
<keyword evidence="4" id="KW-1185">Reference proteome</keyword>
<dbReference type="AlphaFoldDB" id="A0A972K1U3"/>
<feature type="transmembrane region" description="Helical" evidence="1">
    <location>
        <begin position="6"/>
        <end position="24"/>
    </location>
</feature>
<proteinExistence type="predicted"/>
<dbReference type="Gene3D" id="3.30.1390.10">
    <property type="match status" value="1"/>
</dbReference>
<keyword evidence="1" id="KW-0812">Transmembrane</keyword>
<dbReference type="RefSeq" id="WP_171651357.1">
    <property type="nucleotide sequence ID" value="NZ_WHOD01000043.1"/>
</dbReference>
<dbReference type="InterPro" id="IPR014719">
    <property type="entry name" value="Ribosomal_bL12_C/ClpS-like"/>
</dbReference>
<dbReference type="SUPFAM" id="SSF54736">
    <property type="entry name" value="ClpS-like"/>
    <property type="match status" value="1"/>
</dbReference>
<sequence length="111" mass="12325">MERSEILAIISLLVSIFLILKLIGMQARINELKYDVARLEGLPEAYPLSKQATAPVYVKSLDALELAPELEQRLQFLLTGGKKIEAIKELREATGLSLKAAKDCVDAMINR</sequence>
<dbReference type="GO" id="GO:0006412">
    <property type="term" value="P:translation"/>
    <property type="evidence" value="ECO:0007669"/>
    <property type="project" value="InterPro"/>
</dbReference>
<accession>A0A972K1U3</accession>
<gene>
    <name evidence="3" type="ORF">GC093_07935</name>
</gene>
<evidence type="ECO:0000259" key="2">
    <source>
        <dbReference type="Pfam" id="PF00542"/>
    </source>
</evidence>
<evidence type="ECO:0000313" key="3">
    <source>
        <dbReference type="EMBL" id="NOU93157.1"/>
    </source>
</evidence>
<comment type="caution">
    <text evidence="3">The sequence shown here is derived from an EMBL/GenBank/DDBJ whole genome shotgun (WGS) entry which is preliminary data.</text>
</comment>
<evidence type="ECO:0000256" key="1">
    <source>
        <dbReference type="SAM" id="Phobius"/>
    </source>
</evidence>
<dbReference type="EMBL" id="WHOD01000043">
    <property type="protein sequence ID" value="NOU93157.1"/>
    <property type="molecule type" value="Genomic_DNA"/>
</dbReference>
<name>A0A972K1U3_9BACL</name>
<organism evidence="3 4">
    <name type="scientific">Paenibacillus foliorum</name>
    <dbReference type="NCBI Taxonomy" id="2654974"/>
    <lineage>
        <taxon>Bacteria</taxon>
        <taxon>Bacillati</taxon>
        <taxon>Bacillota</taxon>
        <taxon>Bacilli</taxon>
        <taxon>Bacillales</taxon>
        <taxon>Paenibacillaceae</taxon>
        <taxon>Paenibacillus</taxon>
    </lineage>
</organism>